<name>A0A6V7HEU8_9HYME</name>
<organism evidence="2 3">
    <name type="scientific">Heterotrigona itama</name>
    <dbReference type="NCBI Taxonomy" id="395501"/>
    <lineage>
        <taxon>Eukaryota</taxon>
        <taxon>Metazoa</taxon>
        <taxon>Ecdysozoa</taxon>
        <taxon>Arthropoda</taxon>
        <taxon>Hexapoda</taxon>
        <taxon>Insecta</taxon>
        <taxon>Pterygota</taxon>
        <taxon>Neoptera</taxon>
        <taxon>Endopterygota</taxon>
        <taxon>Hymenoptera</taxon>
        <taxon>Apocrita</taxon>
        <taxon>Aculeata</taxon>
        <taxon>Apoidea</taxon>
        <taxon>Anthophila</taxon>
        <taxon>Apidae</taxon>
        <taxon>Heterotrigona</taxon>
    </lineage>
</organism>
<evidence type="ECO:0000313" key="3">
    <source>
        <dbReference type="Proteomes" id="UP000752696"/>
    </source>
</evidence>
<evidence type="ECO:0000313" key="2">
    <source>
        <dbReference type="EMBL" id="CAD1478765.1"/>
    </source>
</evidence>
<proteinExistence type="predicted"/>
<dbReference type="EMBL" id="CAJDYZ010010994">
    <property type="protein sequence ID" value="CAD1478765.1"/>
    <property type="molecule type" value="Genomic_DNA"/>
</dbReference>
<evidence type="ECO:0000256" key="1">
    <source>
        <dbReference type="SAM" id="MobiDB-lite"/>
    </source>
</evidence>
<protein>
    <submittedName>
        <fullName evidence="2">Uncharacterized protein</fullName>
    </submittedName>
</protein>
<gene>
    <name evidence="2" type="ORF">MHI_LOCUS824036</name>
</gene>
<feature type="compositionally biased region" description="Basic and acidic residues" evidence="1">
    <location>
        <begin position="30"/>
        <end position="47"/>
    </location>
</feature>
<feature type="region of interest" description="Disordered" evidence="1">
    <location>
        <begin position="30"/>
        <end position="53"/>
    </location>
</feature>
<keyword evidence="3" id="KW-1185">Reference proteome</keyword>
<dbReference type="AlphaFoldDB" id="A0A6V7HEU8"/>
<feature type="non-terminal residue" evidence="2">
    <location>
        <position position="1"/>
    </location>
</feature>
<comment type="caution">
    <text evidence="2">The sequence shown here is derived from an EMBL/GenBank/DDBJ whole genome shotgun (WGS) entry which is preliminary data.</text>
</comment>
<dbReference type="Proteomes" id="UP000752696">
    <property type="component" value="Unassembled WGS sequence"/>
</dbReference>
<accession>A0A6V7HEU8</accession>
<sequence>TSRALGDVLFVDNLQGLIKELGQADKLDEWGQASRHREGATDEEGRSRVSLAR</sequence>
<reference evidence="2" key="1">
    <citation type="submission" date="2020-07" db="EMBL/GenBank/DDBJ databases">
        <authorList>
            <person name="Nazaruddin N."/>
        </authorList>
    </citation>
    <scope>NUCLEOTIDE SEQUENCE</scope>
</reference>